<sequence>MREWFLNLEGEPFTWFGTSHIAMLFIYVIGLIILLLTYKKIKANRSLYNSTRWTLFGLLVLSEASYHIWASINGIWTAEYYIPLHLCSMAGITATIALVTHNKKLIIFTFFIGLIPAVMALLTPELHYEFPHFRFLMFFIQHMVISWVSIFLVITRSVAITFKSTMEAYGYLLLYAAITGLIINPVLNSNYLFLSHTPTASTPLDFLGSGIWYYINLCLLALAMFIALFGLYKLICKIRKC</sequence>
<evidence type="ECO:0000313" key="3">
    <source>
        <dbReference type="Proteomes" id="UP001519345"/>
    </source>
</evidence>
<name>A0ABS4IGD4_9BACI</name>
<dbReference type="RefSeq" id="WP_209463159.1">
    <property type="nucleotide sequence ID" value="NZ_CP110224.1"/>
</dbReference>
<dbReference type="Pfam" id="PF14808">
    <property type="entry name" value="TMEM164"/>
    <property type="match status" value="1"/>
</dbReference>
<evidence type="ECO:0000256" key="1">
    <source>
        <dbReference type="SAM" id="Phobius"/>
    </source>
</evidence>
<protein>
    <submittedName>
        <fullName evidence="2">Integral membrane protein (TIGR02206 family)</fullName>
    </submittedName>
</protein>
<reference evidence="2 3" key="1">
    <citation type="submission" date="2021-03" db="EMBL/GenBank/DDBJ databases">
        <title>Genomic Encyclopedia of Type Strains, Phase IV (KMG-IV): sequencing the most valuable type-strain genomes for metagenomic binning, comparative biology and taxonomic classification.</title>
        <authorList>
            <person name="Goeker M."/>
        </authorList>
    </citation>
    <scope>NUCLEOTIDE SEQUENCE [LARGE SCALE GENOMIC DNA]</scope>
    <source>
        <strain evidence="2 3">DSM 25609</strain>
    </source>
</reference>
<feature type="transmembrane region" description="Helical" evidence="1">
    <location>
        <begin position="211"/>
        <end position="232"/>
    </location>
</feature>
<feature type="transmembrane region" description="Helical" evidence="1">
    <location>
        <begin position="80"/>
        <end position="98"/>
    </location>
</feature>
<feature type="transmembrane region" description="Helical" evidence="1">
    <location>
        <begin position="135"/>
        <end position="156"/>
    </location>
</feature>
<keyword evidence="1" id="KW-0472">Membrane</keyword>
<organism evidence="2 3">
    <name type="scientific">Virgibacillus natechei</name>
    <dbReference type="NCBI Taxonomy" id="1216297"/>
    <lineage>
        <taxon>Bacteria</taxon>
        <taxon>Bacillati</taxon>
        <taxon>Bacillota</taxon>
        <taxon>Bacilli</taxon>
        <taxon>Bacillales</taxon>
        <taxon>Bacillaceae</taxon>
        <taxon>Virgibacillus</taxon>
    </lineage>
</organism>
<keyword evidence="1" id="KW-1133">Transmembrane helix</keyword>
<keyword evidence="1" id="KW-0812">Transmembrane</keyword>
<proteinExistence type="predicted"/>
<feature type="transmembrane region" description="Helical" evidence="1">
    <location>
        <begin position="168"/>
        <end position="187"/>
    </location>
</feature>
<gene>
    <name evidence="2" type="ORF">J2Z83_002110</name>
</gene>
<feature type="transmembrane region" description="Helical" evidence="1">
    <location>
        <begin position="20"/>
        <end position="38"/>
    </location>
</feature>
<dbReference type="NCBIfam" id="TIGR02206">
    <property type="entry name" value="intg_mem_TP0381"/>
    <property type="match status" value="1"/>
</dbReference>
<comment type="caution">
    <text evidence="2">The sequence shown here is derived from an EMBL/GenBank/DDBJ whole genome shotgun (WGS) entry which is preliminary data.</text>
</comment>
<dbReference type="InterPro" id="IPR011737">
    <property type="entry name" value="CHP02206_TP0381"/>
</dbReference>
<accession>A0ABS4IGD4</accession>
<dbReference type="EMBL" id="JAGGKX010000009">
    <property type="protein sequence ID" value="MBP1970002.1"/>
    <property type="molecule type" value="Genomic_DNA"/>
</dbReference>
<feature type="transmembrane region" description="Helical" evidence="1">
    <location>
        <begin position="50"/>
        <end position="68"/>
    </location>
</feature>
<dbReference type="Proteomes" id="UP001519345">
    <property type="component" value="Unassembled WGS sequence"/>
</dbReference>
<feature type="transmembrane region" description="Helical" evidence="1">
    <location>
        <begin position="105"/>
        <end position="123"/>
    </location>
</feature>
<keyword evidence="3" id="KW-1185">Reference proteome</keyword>
<evidence type="ECO:0000313" key="2">
    <source>
        <dbReference type="EMBL" id="MBP1970002.1"/>
    </source>
</evidence>